<dbReference type="Proteomes" id="UP000216133">
    <property type="component" value="Unassembled WGS sequence"/>
</dbReference>
<protein>
    <recommendedName>
        <fullName evidence="3">DUF1259 domain-containing protein</fullName>
    </recommendedName>
</protein>
<sequence>MATFYSACEQAGLVFGQKSKRKNGVCSIEIPRNLHATIQGRPTKASLHIGVTFEALDLNGTALNLAEVVLLQEEVPVVVRGLAEQGVIVSAIHNHWLFTDPVLMYVHAQSVEEPASFSQKNQQCASLYYDLTGQCLTRSA</sequence>
<dbReference type="InterPro" id="IPR011094">
    <property type="entry name" value="Uncharacterised_LppY/LpqO"/>
</dbReference>
<comment type="caution">
    <text evidence="1">The sequence shown here is derived from an EMBL/GenBank/DDBJ whole genome shotgun (WGS) entry which is preliminary data.</text>
</comment>
<evidence type="ECO:0000313" key="2">
    <source>
        <dbReference type="Proteomes" id="UP000216133"/>
    </source>
</evidence>
<evidence type="ECO:0000313" key="1">
    <source>
        <dbReference type="EMBL" id="PAF26060.1"/>
    </source>
</evidence>
<gene>
    <name evidence="1" type="ORF">CHH61_10450</name>
</gene>
<organism evidence="1 2">
    <name type="scientific">Shouchella clausii</name>
    <name type="common">Alkalihalobacillus clausii</name>
    <dbReference type="NCBI Taxonomy" id="79880"/>
    <lineage>
        <taxon>Bacteria</taxon>
        <taxon>Bacillati</taxon>
        <taxon>Bacillota</taxon>
        <taxon>Bacilli</taxon>
        <taxon>Bacillales</taxon>
        <taxon>Bacillaceae</taxon>
        <taxon>Shouchella</taxon>
    </lineage>
</organism>
<accession>A0A268S0P5</accession>
<dbReference type="AlphaFoldDB" id="A0A268S0P5"/>
<name>A0A268S0P5_SHOCL</name>
<dbReference type="Pfam" id="PF07485">
    <property type="entry name" value="DUF1529"/>
    <property type="match status" value="1"/>
</dbReference>
<evidence type="ECO:0008006" key="3">
    <source>
        <dbReference type="Google" id="ProtNLM"/>
    </source>
</evidence>
<proteinExistence type="predicted"/>
<reference evidence="1 2" key="1">
    <citation type="submission" date="2017-07" db="EMBL/GenBank/DDBJ databases">
        <title>Isolation and whole genome analysis of endospore-forming bacteria from heroin.</title>
        <authorList>
            <person name="Kalinowski J."/>
            <person name="Ahrens B."/>
            <person name="Al-Dilaimi A."/>
            <person name="Winkler A."/>
            <person name="Wibberg D."/>
            <person name="Schleenbecker U."/>
            <person name="Ruckert C."/>
            <person name="Wolfel R."/>
            <person name="Grass G."/>
        </authorList>
    </citation>
    <scope>NUCLEOTIDE SEQUENCE [LARGE SCALE GENOMIC DNA]</scope>
    <source>
        <strain evidence="1 2">7523-2</strain>
    </source>
</reference>
<dbReference type="RefSeq" id="WP_095238832.1">
    <property type="nucleotide sequence ID" value="NZ_CP155469.1"/>
</dbReference>
<dbReference type="EMBL" id="NPBS01000048">
    <property type="protein sequence ID" value="PAF26060.1"/>
    <property type="molecule type" value="Genomic_DNA"/>
</dbReference>